<dbReference type="Gene3D" id="3.40.50.150">
    <property type="entry name" value="Vaccinia Virus protein VP39"/>
    <property type="match status" value="1"/>
</dbReference>
<dbReference type="EC" id="2.1.1.72" evidence="2"/>
<protein>
    <recommendedName>
        <fullName evidence="2">site-specific DNA-methyltransferase (adenine-specific)</fullName>
        <ecNumber evidence="2">2.1.1.72</ecNumber>
    </recommendedName>
</protein>
<dbReference type="GO" id="GO:0008170">
    <property type="term" value="F:N-methyltransferase activity"/>
    <property type="evidence" value="ECO:0007669"/>
    <property type="project" value="InterPro"/>
</dbReference>
<evidence type="ECO:0000313" key="12">
    <source>
        <dbReference type="Proteomes" id="UP000053099"/>
    </source>
</evidence>
<feature type="coiled-coil region" evidence="8">
    <location>
        <begin position="485"/>
        <end position="512"/>
    </location>
</feature>
<dbReference type="InterPro" id="IPR051537">
    <property type="entry name" value="DNA_Adenine_Mtase"/>
</dbReference>
<evidence type="ECO:0000313" key="11">
    <source>
        <dbReference type="EMBL" id="KPD30688.1"/>
    </source>
</evidence>
<evidence type="ECO:0000259" key="10">
    <source>
        <dbReference type="Pfam" id="PF12161"/>
    </source>
</evidence>
<evidence type="ECO:0000256" key="4">
    <source>
        <dbReference type="ARBA" id="ARBA00022679"/>
    </source>
</evidence>
<gene>
    <name evidence="11" type="ORF">AN926_06860</name>
</gene>
<dbReference type="InterPro" id="IPR029063">
    <property type="entry name" value="SAM-dependent_MTases_sf"/>
</dbReference>
<accession>A0A0N0ZQR5</accession>
<keyword evidence="5" id="KW-0949">S-adenosyl-L-methionine</keyword>
<evidence type="ECO:0000256" key="6">
    <source>
        <dbReference type="ARBA" id="ARBA00022747"/>
    </source>
</evidence>
<dbReference type="PRINTS" id="PR00507">
    <property type="entry name" value="N12N6MTFRASE"/>
</dbReference>
<feature type="domain" description="DNA methylase adenine-specific" evidence="9">
    <location>
        <begin position="157"/>
        <end position="480"/>
    </location>
</feature>
<dbReference type="PATRIC" id="fig|37636.3.peg.439"/>
<evidence type="ECO:0000256" key="8">
    <source>
        <dbReference type="SAM" id="Coils"/>
    </source>
</evidence>
<comment type="catalytic activity">
    <reaction evidence="7">
        <text>a 2'-deoxyadenosine in DNA + S-adenosyl-L-methionine = an N(6)-methyl-2'-deoxyadenosine in DNA + S-adenosyl-L-homocysteine + H(+)</text>
        <dbReference type="Rhea" id="RHEA:15197"/>
        <dbReference type="Rhea" id="RHEA-COMP:12418"/>
        <dbReference type="Rhea" id="RHEA-COMP:12419"/>
        <dbReference type="ChEBI" id="CHEBI:15378"/>
        <dbReference type="ChEBI" id="CHEBI:57856"/>
        <dbReference type="ChEBI" id="CHEBI:59789"/>
        <dbReference type="ChEBI" id="CHEBI:90615"/>
        <dbReference type="ChEBI" id="CHEBI:90616"/>
        <dbReference type="EC" id="2.1.1.72"/>
    </reaction>
</comment>
<dbReference type="SUPFAM" id="SSF53335">
    <property type="entry name" value="S-adenosyl-L-methionine-dependent methyltransferases"/>
    <property type="match status" value="1"/>
</dbReference>
<keyword evidence="6" id="KW-0680">Restriction system</keyword>
<dbReference type="GO" id="GO:0009307">
    <property type="term" value="P:DNA restriction-modification system"/>
    <property type="evidence" value="ECO:0007669"/>
    <property type="project" value="UniProtKB-KW"/>
</dbReference>
<dbReference type="GO" id="GO:0003677">
    <property type="term" value="F:DNA binding"/>
    <property type="evidence" value="ECO:0007669"/>
    <property type="project" value="InterPro"/>
</dbReference>
<keyword evidence="4 11" id="KW-0808">Transferase</keyword>
<dbReference type="EMBL" id="LJJR01000017">
    <property type="protein sequence ID" value="KPD30688.1"/>
    <property type="molecule type" value="Genomic_DNA"/>
</dbReference>
<comment type="similarity">
    <text evidence="1">Belongs to the N(4)/N(6)-methyltransferase family.</text>
</comment>
<organism evidence="11 12">
    <name type="scientific">Thermus scotoductus</name>
    <dbReference type="NCBI Taxonomy" id="37636"/>
    <lineage>
        <taxon>Bacteria</taxon>
        <taxon>Thermotogati</taxon>
        <taxon>Deinococcota</taxon>
        <taxon>Deinococci</taxon>
        <taxon>Thermales</taxon>
        <taxon>Thermaceae</taxon>
        <taxon>Thermus</taxon>
    </lineage>
</organism>
<proteinExistence type="inferred from homology"/>
<evidence type="ECO:0000256" key="3">
    <source>
        <dbReference type="ARBA" id="ARBA00022603"/>
    </source>
</evidence>
<dbReference type="Gene3D" id="1.20.1260.30">
    <property type="match status" value="1"/>
</dbReference>
<dbReference type="REBASE" id="133825">
    <property type="entry name" value="M.TscK1ORF6860P"/>
</dbReference>
<dbReference type="InterPro" id="IPR038333">
    <property type="entry name" value="T1MK-like_N_sf"/>
</dbReference>
<evidence type="ECO:0000256" key="2">
    <source>
        <dbReference type="ARBA" id="ARBA00011900"/>
    </source>
</evidence>
<feature type="domain" description="N6 adenine-specific DNA methyltransferase N-terminal" evidence="10">
    <location>
        <begin position="6"/>
        <end position="143"/>
    </location>
</feature>
<dbReference type="PANTHER" id="PTHR42933:SF3">
    <property type="entry name" value="TYPE I RESTRICTION ENZYME MJAVIII METHYLASE SUBUNIT"/>
    <property type="match status" value="1"/>
</dbReference>
<dbReference type="AlphaFoldDB" id="A0A0N0ZQR5"/>
<dbReference type="PANTHER" id="PTHR42933">
    <property type="entry name" value="SLR6095 PROTEIN"/>
    <property type="match status" value="1"/>
</dbReference>
<evidence type="ECO:0000256" key="5">
    <source>
        <dbReference type="ARBA" id="ARBA00022691"/>
    </source>
</evidence>
<comment type="caution">
    <text evidence="11">The sequence shown here is derived from an EMBL/GenBank/DDBJ whole genome shotgun (WGS) entry which is preliminary data.</text>
</comment>
<evidence type="ECO:0000259" key="9">
    <source>
        <dbReference type="Pfam" id="PF02384"/>
    </source>
</evidence>
<dbReference type="InterPro" id="IPR003356">
    <property type="entry name" value="DNA_methylase_A-5"/>
</dbReference>
<dbReference type="GO" id="GO:0032259">
    <property type="term" value="P:methylation"/>
    <property type="evidence" value="ECO:0007669"/>
    <property type="project" value="UniProtKB-KW"/>
</dbReference>
<keyword evidence="3 11" id="KW-0489">Methyltransferase</keyword>
<evidence type="ECO:0000256" key="1">
    <source>
        <dbReference type="ARBA" id="ARBA00006594"/>
    </source>
</evidence>
<keyword evidence="8" id="KW-0175">Coiled coil</keyword>
<reference evidence="11 12" key="1">
    <citation type="submission" date="2015-09" db="EMBL/GenBank/DDBJ databases">
        <title>Draft genome sequence of Thermus scotoductus strain K1 isolated from a geothermal spring in Nagorno-Karabakh, Armenia.</title>
        <authorList>
            <person name="Saghatelyan A."/>
            <person name="Poghosyan L."/>
            <person name="Panosyan H."/>
            <person name="Birkeland N.-K."/>
        </authorList>
    </citation>
    <scope>NUCLEOTIDE SEQUENCE [LARGE SCALE GENOMIC DNA]</scope>
    <source>
        <strain evidence="11 12">K1</strain>
    </source>
</reference>
<name>A0A0N0ZQR5_THESC</name>
<sequence>MDIQTLENWLWDAACAIRGPVDAPKFKDYILPLIFLKRLSDVFEDEVARRAQVLGGEKVVLDLLEQERQRGQVTLVRFFIPKNARWQAIRRQTTGLGQYLTDAVRAVARENPSLAGVIDMVDFNATAAGQRIISDEHLKSLIDVLSRHRLGLEDVEPDILGRAYEYLLRKFAEGQGQSAGEFYTPREVAILMARLLEPEPGMTVYDPACGSGGLLIKCHLRLLERFGTMENGHLRLPNQIKPLRLFGQEINPATFAMARMNAVIHDLEADIRLGDTMRHPAFLDAAGRLQTFDLVVANPMWNQKFGQELYENDPFERFRFGAPPSSSADWGWMQHMLASLNEKGRMAVVLDTGAVSRGSGNQGSNRERDIRKAFVEHDLIEAVILLPENLFYNTTAPGIILVVNRQKRHPGEILLINASQQFAKGRPKNYLTEEHIKTIANLYHNWEAREGLSAIITKDEAARNDYNLSPSRYVSVNGSEETLPLEEALVRLEEAEEERAQAEENLREVLRVLLSLGWR</sequence>
<dbReference type="Pfam" id="PF02384">
    <property type="entry name" value="N6_Mtase"/>
    <property type="match status" value="1"/>
</dbReference>
<dbReference type="Pfam" id="PF12161">
    <property type="entry name" value="HsdM_N"/>
    <property type="match status" value="1"/>
</dbReference>
<dbReference type="GO" id="GO:0009007">
    <property type="term" value="F:site-specific DNA-methyltransferase (adenine-specific) activity"/>
    <property type="evidence" value="ECO:0007669"/>
    <property type="project" value="UniProtKB-EC"/>
</dbReference>
<evidence type="ECO:0000256" key="7">
    <source>
        <dbReference type="ARBA" id="ARBA00047942"/>
    </source>
</evidence>
<dbReference type="Proteomes" id="UP000053099">
    <property type="component" value="Unassembled WGS sequence"/>
</dbReference>
<dbReference type="InterPro" id="IPR022749">
    <property type="entry name" value="D12N6_MeTrfase_N"/>
</dbReference>